<keyword evidence="1" id="KW-1133">Transmembrane helix</keyword>
<comment type="caution">
    <text evidence="3">The sequence shown here is derived from an EMBL/GenBank/DDBJ whole genome shotgun (WGS) entry which is preliminary data.</text>
</comment>
<protein>
    <submittedName>
        <fullName evidence="3">Uncharacterized protein</fullName>
    </submittedName>
</protein>
<reference evidence="3 4" key="1">
    <citation type="submission" date="2020-01" db="EMBL/GenBank/DDBJ databases">
        <title>Draft genome assembly of Ensifer adhaerens T173.</title>
        <authorList>
            <person name="Craig J.E."/>
            <person name="Stinchcombe J.R."/>
        </authorList>
    </citation>
    <scope>NUCLEOTIDE SEQUENCE [LARGE SCALE GENOMIC DNA]</scope>
    <source>
        <strain evidence="3 4">T173</strain>
    </source>
</reference>
<dbReference type="EMBL" id="WXFA01000004">
    <property type="protein sequence ID" value="MBM3091133.1"/>
    <property type="molecule type" value="Genomic_DNA"/>
</dbReference>
<feature type="signal peptide" evidence="2">
    <location>
        <begin position="1"/>
        <end position="36"/>
    </location>
</feature>
<keyword evidence="4" id="KW-1185">Reference proteome</keyword>
<gene>
    <name evidence="3" type="ORF">GFB56_09920</name>
</gene>
<keyword evidence="2" id="KW-0732">Signal</keyword>
<dbReference type="RefSeq" id="WP_203527700.1">
    <property type="nucleotide sequence ID" value="NZ_CP083370.1"/>
</dbReference>
<evidence type="ECO:0000313" key="3">
    <source>
        <dbReference type="EMBL" id="MBM3091133.1"/>
    </source>
</evidence>
<feature type="transmembrane region" description="Helical" evidence="1">
    <location>
        <begin position="48"/>
        <end position="81"/>
    </location>
</feature>
<feature type="chain" id="PRO_5043419595" evidence="2">
    <location>
        <begin position="37"/>
        <end position="95"/>
    </location>
</feature>
<evidence type="ECO:0000313" key="4">
    <source>
        <dbReference type="Proteomes" id="UP000744980"/>
    </source>
</evidence>
<keyword evidence="1" id="KW-0812">Transmembrane</keyword>
<dbReference type="AlphaFoldDB" id="A0AAW4FGD4"/>
<evidence type="ECO:0000256" key="2">
    <source>
        <dbReference type="SAM" id="SignalP"/>
    </source>
</evidence>
<proteinExistence type="predicted"/>
<evidence type="ECO:0000256" key="1">
    <source>
        <dbReference type="SAM" id="Phobius"/>
    </source>
</evidence>
<organism evidence="3 4">
    <name type="scientific">Ensifer canadensis</name>
    <dbReference type="NCBI Taxonomy" id="555315"/>
    <lineage>
        <taxon>Bacteria</taxon>
        <taxon>Pseudomonadati</taxon>
        <taxon>Pseudomonadota</taxon>
        <taxon>Alphaproteobacteria</taxon>
        <taxon>Hyphomicrobiales</taxon>
        <taxon>Rhizobiaceae</taxon>
        <taxon>Sinorhizobium/Ensifer group</taxon>
        <taxon>Ensifer</taxon>
    </lineage>
</organism>
<dbReference type="Proteomes" id="UP000744980">
    <property type="component" value="Unassembled WGS sequence"/>
</dbReference>
<keyword evidence="1" id="KW-0472">Membrane</keyword>
<sequence>MPAVINLAPLIMKDQKNMLRVSVVCALTFLASAASAFANPAPLLVPFIHGFLLSSTAISAAATGAIAIAAANVIVAGAVLAPPTGQVRQHFRNAR</sequence>
<name>A0AAW4FGD4_9HYPH</name>
<accession>A0AAW4FGD4</accession>